<dbReference type="Proteomes" id="UP001596147">
    <property type="component" value="Unassembled WGS sequence"/>
</dbReference>
<dbReference type="InterPro" id="IPR000182">
    <property type="entry name" value="GNAT_dom"/>
</dbReference>
<keyword evidence="2" id="KW-0808">Transferase</keyword>
<dbReference type="EC" id="2.3.-.-" evidence="2"/>
<organism evidence="2 3">
    <name type="scientific">Lederbergia graminis</name>
    <dbReference type="NCBI Taxonomy" id="735518"/>
    <lineage>
        <taxon>Bacteria</taxon>
        <taxon>Bacillati</taxon>
        <taxon>Bacillota</taxon>
        <taxon>Bacilli</taxon>
        <taxon>Bacillales</taxon>
        <taxon>Bacillaceae</taxon>
        <taxon>Lederbergia</taxon>
    </lineage>
</organism>
<dbReference type="CDD" id="cd04301">
    <property type="entry name" value="NAT_SF"/>
    <property type="match status" value="1"/>
</dbReference>
<proteinExistence type="predicted"/>
<keyword evidence="3" id="KW-1185">Reference proteome</keyword>
<dbReference type="PROSITE" id="PS51186">
    <property type="entry name" value="GNAT"/>
    <property type="match status" value="1"/>
</dbReference>
<dbReference type="InterPro" id="IPR016181">
    <property type="entry name" value="Acyl_CoA_acyltransferase"/>
</dbReference>
<keyword evidence="2" id="KW-0012">Acyltransferase</keyword>
<dbReference type="Pfam" id="PF13302">
    <property type="entry name" value="Acetyltransf_3"/>
    <property type="match status" value="1"/>
</dbReference>
<dbReference type="Gene3D" id="3.40.630.30">
    <property type="match status" value="1"/>
</dbReference>
<protein>
    <submittedName>
        <fullName evidence="2">GNAT family N-acetyltransferase</fullName>
        <ecNumber evidence="2">2.3.-.-</ecNumber>
    </submittedName>
</protein>
<gene>
    <name evidence="2" type="ORF">ACFPM4_02215</name>
</gene>
<evidence type="ECO:0000313" key="2">
    <source>
        <dbReference type="EMBL" id="MFC5463563.1"/>
    </source>
</evidence>
<sequence>MYRDNDLTIRPIEEQDLYRLWELIYKDDTPEWKKWDAPYFPHSSKPYDEFIEGADSWINQEDFWVITINDTVCGIISYYFEVDQSKWLEMGIVLHEAHNWGKGIGTRALKLWMNHIFTTLPQVRVGLTTWSGNYRMIRVAEKLGMQLEARIRKVRYYEGKYYDSIRMGILREEWESLNLMKSSDTVN</sequence>
<dbReference type="PANTHER" id="PTHR43415:SF4">
    <property type="entry name" value="N-ACETYLTRANSFERASE DOMAIN-CONTAINING PROTEIN"/>
    <property type="match status" value="1"/>
</dbReference>
<dbReference type="GO" id="GO:0016746">
    <property type="term" value="F:acyltransferase activity"/>
    <property type="evidence" value="ECO:0007669"/>
    <property type="project" value="UniProtKB-KW"/>
</dbReference>
<dbReference type="EMBL" id="JBHSMC010000001">
    <property type="protein sequence ID" value="MFC5463563.1"/>
    <property type="molecule type" value="Genomic_DNA"/>
</dbReference>
<evidence type="ECO:0000313" key="3">
    <source>
        <dbReference type="Proteomes" id="UP001596147"/>
    </source>
</evidence>
<dbReference type="PANTHER" id="PTHR43415">
    <property type="entry name" value="SPERMIDINE N(1)-ACETYLTRANSFERASE"/>
    <property type="match status" value="1"/>
</dbReference>
<dbReference type="RefSeq" id="WP_382347216.1">
    <property type="nucleotide sequence ID" value="NZ_JBHSMC010000001.1"/>
</dbReference>
<name>A0ABW0LCU9_9BACI</name>
<comment type="caution">
    <text evidence="2">The sequence shown here is derived from an EMBL/GenBank/DDBJ whole genome shotgun (WGS) entry which is preliminary data.</text>
</comment>
<reference evidence="3" key="1">
    <citation type="journal article" date="2019" name="Int. J. Syst. Evol. Microbiol.">
        <title>The Global Catalogue of Microorganisms (GCM) 10K type strain sequencing project: providing services to taxonomists for standard genome sequencing and annotation.</title>
        <authorList>
            <consortium name="The Broad Institute Genomics Platform"/>
            <consortium name="The Broad Institute Genome Sequencing Center for Infectious Disease"/>
            <person name="Wu L."/>
            <person name="Ma J."/>
        </authorList>
    </citation>
    <scope>NUCLEOTIDE SEQUENCE [LARGE SCALE GENOMIC DNA]</scope>
    <source>
        <strain evidence="3">CGMCC 1.12237</strain>
    </source>
</reference>
<evidence type="ECO:0000259" key="1">
    <source>
        <dbReference type="PROSITE" id="PS51186"/>
    </source>
</evidence>
<accession>A0ABW0LCU9</accession>
<feature type="domain" description="N-acetyltransferase" evidence="1">
    <location>
        <begin position="7"/>
        <end position="172"/>
    </location>
</feature>
<dbReference type="SUPFAM" id="SSF55729">
    <property type="entry name" value="Acyl-CoA N-acyltransferases (Nat)"/>
    <property type="match status" value="1"/>
</dbReference>